<dbReference type="EC" id="2.3.2.31" evidence="2"/>
<evidence type="ECO:0000259" key="10">
    <source>
        <dbReference type="PROSITE" id="PS50089"/>
    </source>
</evidence>
<reference evidence="13 14" key="2">
    <citation type="submission" date="2018-11" db="EMBL/GenBank/DDBJ databases">
        <authorList>
            <consortium name="Pathogen Informatics"/>
        </authorList>
    </citation>
    <scope>NUCLEOTIDE SEQUENCE [LARGE SCALE GENOMIC DNA]</scope>
    <source>
        <strain evidence="13 14">Egypt</strain>
    </source>
</reference>
<reference evidence="15" key="1">
    <citation type="submission" date="2016-06" db="UniProtKB">
        <authorList>
            <consortium name="WormBaseParasite"/>
        </authorList>
    </citation>
    <scope>IDENTIFICATION</scope>
</reference>
<accession>A0A183B399</accession>
<dbReference type="Gene3D" id="3.30.40.10">
    <property type="entry name" value="Zinc/RING finger domain, C3HC4 (zinc finger)"/>
    <property type="match status" value="1"/>
</dbReference>
<keyword evidence="6 9" id="KW-0863">Zinc-finger</keyword>
<evidence type="ECO:0000259" key="11">
    <source>
        <dbReference type="PROSITE" id="PS50908"/>
    </source>
</evidence>
<dbReference type="SMART" id="SM00647">
    <property type="entry name" value="IBR"/>
    <property type="match status" value="1"/>
</dbReference>
<evidence type="ECO:0000259" key="12">
    <source>
        <dbReference type="PROSITE" id="PS51873"/>
    </source>
</evidence>
<proteinExistence type="predicted"/>
<dbReference type="SMART" id="SM00184">
    <property type="entry name" value="RING"/>
    <property type="match status" value="1"/>
</dbReference>
<dbReference type="FunFam" id="3.30.40.10:FF:000137">
    <property type="entry name" value="RanBP-type and C3HC4-type zinc finger-containing protein 1"/>
    <property type="match status" value="1"/>
</dbReference>
<evidence type="ECO:0000256" key="4">
    <source>
        <dbReference type="ARBA" id="ARBA00022723"/>
    </source>
</evidence>
<sequence>MENLEVQDAEMECLSSTFDASDPMVSLEYNKNSRRGSFTISQSLGSRRINLLAMNTTPNTRNDFFVSDGKIEYYEISHLPPLRFHFALPAEYPDTVGPEFFLESIWLPGCLLNRLNDRLKELISENAGEPVLWLLIDTIRNEGVEICLGSHYDFTKNAKLDLITFYGNFDEAMPLPLSACHELLVSHNDDCLDLEFQKSLSECAICAETKKGSRFFRFPKCRHRFCRDCVQNAFVLAIKDGFMSSRLTCLECDQEAGYHEVRSVVSRDWFEQYEALALKRGISLMRDVVVCPRPGCETVVLLDDNTLGRCPQCELAFCPHCLKTYHGTVQCAAFPRPADALSPEDLKRIKKEENATDRFLEEETTRCPGCWAPCLVRDQGY</sequence>
<dbReference type="PROSITE" id="PS51873">
    <property type="entry name" value="TRIAD"/>
    <property type="match status" value="1"/>
</dbReference>
<dbReference type="AlphaFoldDB" id="A0A183B399"/>
<name>A0A183B399_9TREM</name>
<dbReference type="OrthoDB" id="1431934at2759"/>
<dbReference type="Pfam" id="PF01485">
    <property type="entry name" value="IBR"/>
    <property type="match status" value="1"/>
</dbReference>
<dbReference type="Gene3D" id="3.10.110.10">
    <property type="entry name" value="Ubiquitin Conjugating Enzyme"/>
    <property type="match status" value="1"/>
</dbReference>
<dbReference type="InterPro" id="IPR013083">
    <property type="entry name" value="Znf_RING/FYVE/PHD"/>
</dbReference>
<organism evidence="15">
    <name type="scientific">Echinostoma caproni</name>
    <dbReference type="NCBI Taxonomy" id="27848"/>
    <lineage>
        <taxon>Eukaryota</taxon>
        <taxon>Metazoa</taxon>
        <taxon>Spiralia</taxon>
        <taxon>Lophotrochozoa</taxon>
        <taxon>Platyhelminthes</taxon>
        <taxon>Trematoda</taxon>
        <taxon>Digenea</taxon>
        <taxon>Plagiorchiida</taxon>
        <taxon>Echinostomata</taxon>
        <taxon>Echinostomatoidea</taxon>
        <taxon>Echinostomatidae</taxon>
        <taxon>Echinostoma</taxon>
    </lineage>
</organism>
<dbReference type="Proteomes" id="UP000272942">
    <property type="component" value="Unassembled WGS sequence"/>
</dbReference>
<evidence type="ECO:0000313" key="15">
    <source>
        <dbReference type="WBParaSite" id="ECPE_0001372401-mRNA-1"/>
    </source>
</evidence>
<dbReference type="PANTHER" id="PTHR11685">
    <property type="entry name" value="RBR FAMILY RING FINGER AND IBR DOMAIN-CONTAINING"/>
    <property type="match status" value="1"/>
</dbReference>
<dbReference type="WBParaSite" id="ECPE_0001372401-mRNA-1">
    <property type="protein sequence ID" value="ECPE_0001372401-mRNA-1"/>
    <property type="gene ID" value="ECPE_0001372401"/>
</dbReference>
<evidence type="ECO:0000313" key="14">
    <source>
        <dbReference type="Proteomes" id="UP000272942"/>
    </source>
</evidence>
<dbReference type="InterPro" id="IPR017907">
    <property type="entry name" value="Znf_RING_CS"/>
</dbReference>
<dbReference type="Pfam" id="PF05773">
    <property type="entry name" value="RWD"/>
    <property type="match status" value="1"/>
</dbReference>
<feature type="domain" description="RING-type" evidence="12">
    <location>
        <begin position="199"/>
        <end position="381"/>
    </location>
</feature>
<evidence type="ECO:0000256" key="9">
    <source>
        <dbReference type="PROSITE-ProRule" id="PRU00175"/>
    </source>
</evidence>
<dbReference type="InterPro" id="IPR016135">
    <property type="entry name" value="UBQ-conjugating_enzyme/RWD"/>
</dbReference>
<dbReference type="PROSITE" id="PS50089">
    <property type="entry name" value="ZF_RING_2"/>
    <property type="match status" value="1"/>
</dbReference>
<evidence type="ECO:0000256" key="7">
    <source>
        <dbReference type="ARBA" id="ARBA00022786"/>
    </source>
</evidence>
<dbReference type="InterPro" id="IPR002867">
    <property type="entry name" value="IBR_dom"/>
</dbReference>
<evidence type="ECO:0000256" key="2">
    <source>
        <dbReference type="ARBA" id="ARBA00012251"/>
    </source>
</evidence>
<keyword evidence="14" id="KW-1185">Reference proteome</keyword>
<dbReference type="EMBL" id="UZAN01055682">
    <property type="protein sequence ID" value="VDP90956.1"/>
    <property type="molecule type" value="Genomic_DNA"/>
</dbReference>
<dbReference type="GO" id="GO:0016567">
    <property type="term" value="P:protein ubiquitination"/>
    <property type="evidence" value="ECO:0007669"/>
    <property type="project" value="InterPro"/>
</dbReference>
<dbReference type="PROSITE" id="PS50908">
    <property type="entry name" value="RWD"/>
    <property type="match status" value="1"/>
</dbReference>
<protein>
    <recommendedName>
        <fullName evidence="2">RBR-type E3 ubiquitin transferase</fullName>
        <ecNumber evidence="2">2.3.2.31</ecNumber>
    </recommendedName>
</protein>
<dbReference type="GO" id="GO:0008270">
    <property type="term" value="F:zinc ion binding"/>
    <property type="evidence" value="ECO:0007669"/>
    <property type="project" value="UniProtKB-KW"/>
</dbReference>
<evidence type="ECO:0000313" key="13">
    <source>
        <dbReference type="EMBL" id="VDP90956.1"/>
    </source>
</evidence>
<keyword evidence="8" id="KW-0862">Zinc</keyword>
<keyword evidence="5" id="KW-0677">Repeat</keyword>
<dbReference type="CDD" id="cd23820">
    <property type="entry name" value="RWD_RNF14"/>
    <property type="match status" value="1"/>
</dbReference>
<feature type="domain" description="RING-type" evidence="10">
    <location>
        <begin position="203"/>
        <end position="253"/>
    </location>
</feature>
<evidence type="ECO:0000256" key="3">
    <source>
        <dbReference type="ARBA" id="ARBA00022679"/>
    </source>
</evidence>
<dbReference type="InterPro" id="IPR001841">
    <property type="entry name" value="Znf_RING"/>
</dbReference>
<keyword evidence="7" id="KW-0833">Ubl conjugation pathway</keyword>
<comment type="catalytic activity">
    <reaction evidence="1">
        <text>[E2 ubiquitin-conjugating enzyme]-S-ubiquitinyl-L-cysteine + [acceptor protein]-L-lysine = [E2 ubiquitin-conjugating enzyme]-L-cysteine + [acceptor protein]-N(6)-ubiquitinyl-L-lysine.</text>
        <dbReference type="EC" id="2.3.2.31"/>
    </reaction>
</comment>
<evidence type="ECO:0000256" key="8">
    <source>
        <dbReference type="ARBA" id="ARBA00022833"/>
    </source>
</evidence>
<dbReference type="SUPFAM" id="SSF54495">
    <property type="entry name" value="UBC-like"/>
    <property type="match status" value="1"/>
</dbReference>
<evidence type="ECO:0000256" key="6">
    <source>
        <dbReference type="ARBA" id="ARBA00022771"/>
    </source>
</evidence>
<dbReference type="CDD" id="cd20341">
    <property type="entry name" value="BRcat_RBR_RNF14"/>
    <property type="match status" value="1"/>
</dbReference>
<feature type="domain" description="RWD" evidence="11">
    <location>
        <begin position="9"/>
        <end position="146"/>
    </location>
</feature>
<dbReference type="Gene3D" id="2.20.25.20">
    <property type="match status" value="1"/>
</dbReference>
<keyword evidence="4" id="KW-0479">Metal-binding</keyword>
<dbReference type="InterPro" id="IPR031127">
    <property type="entry name" value="E3_UB_ligase_RBR"/>
</dbReference>
<evidence type="ECO:0000256" key="1">
    <source>
        <dbReference type="ARBA" id="ARBA00001798"/>
    </source>
</evidence>
<evidence type="ECO:0000256" key="5">
    <source>
        <dbReference type="ARBA" id="ARBA00022737"/>
    </source>
</evidence>
<dbReference type="GO" id="GO:0061630">
    <property type="term" value="F:ubiquitin protein ligase activity"/>
    <property type="evidence" value="ECO:0007669"/>
    <property type="project" value="UniProtKB-EC"/>
</dbReference>
<dbReference type="PROSITE" id="PS00518">
    <property type="entry name" value="ZF_RING_1"/>
    <property type="match status" value="1"/>
</dbReference>
<keyword evidence="3" id="KW-0808">Transferase</keyword>
<dbReference type="InterPro" id="IPR006575">
    <property type="entry name" value="RWD_dom"/>
</dbReference>
<dbReference type="SUPFAM" id="SSF57850">
    <property type="entry name" value="RING/U-box"/>
    <property type="match status" value="2"/>
</dbReference>
<dbReference type="InterPro" id="IPR044066">
    <property type="entry name" value="TRIAD_supradom"/>
</dbReference>
<gene>
    <name evidence="13" type="ORF">ECPE_LOCUS13684</name>
</gene>